<accession>A0A0F7KUE5</accession>
<dbReference type="InterPro" id="IPR008263">
    <property type="entry name" value="GH16_AS"/>
</dbReference>
<dbReference type="PATRIC" id="fig|1267766.3.peg.1794"/>
<dbReference type="Pfam" id="PF00722">
    <property type="entry name" value="Glyco_hydro_16"/>
    <property type="match status" value="1"/>
</dbReference>
<dbReference type="Gene3D" id="2.60.120.200">
    <property type="match status" value="1"/>
</dbReference>
<dbReference type="STRING" id="1267766.WYH_01775"/>
<gene>
    <name evidence="6" type="primary">licB</name>
    <name evidence="6" type="ORF">WYH_01775</name>
</gene>
<keyword evidence="2" id="KW-0732">Signal</keyword>
<evidence type="ECO:0000256" key="5">
    <source>
        <dbReference type="PIRSR" id="PIRSR608264-1"/>
    </source>
</evidence>
<dbReference type="GO" id="GO:0005975">
    <property type="term" value="P:carbohydrate metabolic process"/>
    <property type="evidence" value="ECO:0007669"/>
    <property type="project" value="InterPro"/>
</dbReference>
<dbReference type="OrthoDB" id="9809583at2"/>
<dbReference type="InterPro" id="IPR050546">
    <property type="entry name" value="Glycosyl_Hydrlase_16"/>
</dbReference>
<dbReference type="PANTHER" id="PTHR10963:SF55">
    <property type="entry name" value="GLYCOSIDE HYDROLASE FAMILY 16 PROTEIN"/>
    <property type="match status" value="1"/>
</dbReference>
<evidence type="ECO:0000256" key="3">
    <source>
        <dbReference type="ARBA" id="ARBA00022801"/>
    </source>
</evidence>
<keyword evidence="4 6" id="KW-0326">Glycosidase</keyword>
<dbReference type="InterPro" id="IPR013320">
    <property type="entry name" value="ConA-like_dom_sf"/>
</dbReference>
<keyword evidence="3 6" id="KW-0378">Hydrolase</keyword>
<protein>
    <submittedName>
        <fullName evidence="6">Beta-glucanase</fullName>
        <ecNumber evidence="6">3.2.1.73</ecNumber>
    </submittedName>
</protein>
<dbReference type="PRINTS" id="PR00737">
    <property type="entry name" value="GLHYDRLASE16"/>
</dbReference>
<dbReference type="RefSeq" id="WP_053833485.1">
    <property type="nucleotide sequence ID" value="NZ_CP011452.2"/>
</dbReference>
<evidence type="ECO:0000256" key="4">
    <source>
        <dbReference type="ARBA" id="ARBA00023295"/>
    </source>
</evidence>
<feature type="active site" description="Nucleophile" evidence="5">
    <location>
        <position position="153"/>
    </location>
</feature>
<dbReference type="AlphaFoldDB" id="A0A0F7KUE5"/>
<feature type="active site" description="Proton donor" evidence="5">
    <location>
        <position position="157"/>
    </location>
</feature>
<dbReference type="Proteomes" id="UP000034392">
    <property type="component" value="Chromosome"/>
</dbReference>
<dbReference type="PROSITE" id="PS51762">
    <property type="entry name" value="GH16_2"/>
    <property type="match status" value="1"/>
</dbReference>
<dbReference type="InterPro" id="IPR008264">
    <property type="entry name" value="Beta_glucanase"/>
</dbReference>
<dbReference type="SUPFAM" id="SSF49899">
    <property type="entry name" value="Concanavalin A-like lectins/glucanases"/>
    <property type="match status" value="1"/>
</dbReference>
<evidence type="ECO:0000256" key="2">
    <source>
        <dbReference type="ARBA" id="ARBA00022729"/>
    </source>
</evidence>
<dbReference type="InterPro" id="IPR000757">
    <property type="entry name" value="Beta-glucanase-like"/>
</dbReference>
<name>A0A0F7KUE5_9SPHN</name>
<reference evidence="6" key="1">
    <citation type="submission" date="2015-05" db="EMBL/GenBank/DDBJ databases">
        <title>The complete genome of Altererythrobacter atlanticus strain 26DY36.</title>
        <authorList>
            <person name="Wu Y.-H."/>
            <person name="Cheng H."/>
            <person name="Wu X.-W."/>
        </authorList>
    </citation>
    <scope>NUCLEOTIDE SEQUENCE [LARGE SCALE GENOMIC DNA]</scope>
    <source>
        <strain evidence="6">26DY36</strain>
    </source>
</reference>
<dbReference type="PROSITE" id="PS01034">
    <property type="entry name" value="GH16_1"/>
    <property type="match status" value="1"/>
</dbReference>
<comment type="similarity">
    <text evidence="1">Belongs to the glycosyl hydrolase 16 family.</text>
</comment>
<keyword evidence="7" id="KW-1185">Reference proteome</keyword>
<evidence type="ECO:0000313" key="7">
    <source>
        <dbReference type="Proteomes" id="UP000034392"/>
    </source>
</evidence>
<dbReference type="KEGG" id="aay:WYH_01775"/>
<dbReference type="GO" id="GO:0042972">
    <property type="term" value="F:licheninase activity"/>
    <property type="evidence" value="ECO:0007669"/>
    <property type="project" value="UniProtKB-EC"/>
</dbReference>
<sequence length="273" mass="30437">MARGIRLAGGLALAGAGLTAGLFAAQASQDSAQAATRSAPAPQPGPLLVGAAPFHDDFSSFDRKRWSISDGWRVGKWMANDWRRSQSRFDNSLTLTMEPNQTDLASYSSGEVQSRATYGHGYYEARMKAGGGSGNVTGFFTYTGPHYGDEWDEIDVEIIGRAPREVMFTYFRDGKKESYIHKLDYDATQESHVYGFDWQPEYIRWYVDGELIHEADGSKLQLPIQKQKIMVSLWGSETQTEWLGPLDDSALPSRAVFDCIAYSRDFASRQPCE</sequence>
<proteinExistence type="inferred from homology"/>
<evidence type="ECO:0000313" key="6">
    <source>
        <dbReference type="EMBL" id="AKH42811.1"/>
    </source>
</evidence>
<dbReference type="PANTHER" id="PTHR10963">
    <property type="entry name" value="GLYCOSYL HYDROLASE-RELATED"/>
    <property type="match status" value="1"/>
</dbReference>
<dbReference type="EC" id="3.2.1.73" evidence="6"/>
<organism evidence="6 7">
    <name type="scientific">Croceibacterium atlanticum</name>
    <dbReference type="NCBI Taxonomy" id="1267766"/>
    <lineage>
        <taxon>Bacteria</taxon>
        <taxon>Pseudomonadati</taxon>
        <taxon>Pseudomonadota</taxon>
        <taxon>Alphaproteobacteria</taxon>
        <taxon>Sphingomonadales</taxon>
        <taxon>Erythrobacteraceae</taxon>
        <taxon>Croceibacterium</taxon>
    </lineage>
</organism>
<evidence type="ECO:0000256" key="1">
    <source>
        <dbReference type="ARBA" id="ARBA00006865"/>
    </source>
</evidence>
<dbReference type="EMBL" id="CP011452">
    <property type="protein sequence ID" value="AKH42811.1"/>
    <property type="molecule type" value="Genomic_DNA"/>
</dbReference>